<evidence type="ECO:0000259" key="7">
    <source>
        <dbReference type="PROSITE" id="PS51900"/>
    </source>
</evidence>
<feature type="domain" description="Tyr recombinase" evidence="6">
    <location>
        <begin position="199"/>
        <end position="380"/>
    </location>
</feature>
<dbReference type="RefSeq" id="WP_183200169.1">
    <property type="nucleotide sequence ID" value="NZ_JACIEK010000006.1"/>
</dbReference>
<dbReference type="InterPro" id="IPR050808">
    <property type="entry name" value="Phage_Integrase"/>
</dbReference>
<dbReference type="EMBL" id="JACIEK010000006">
    <property type="protein sequence ID" value="MBB3998629.1"/>
    <property type="molecule type" value="Genomic_DNA"/>
</dbReference>
<evidence type="ECO:0000313" key="8">
    <source>
        <dbReference type="EMBL" id="MBB3998629.1"/>
    </source>
</evidence>
<evidence type="ECO:0000259" key="6">
    <source>
        <dbReference type="PROSITE" id="PS51898"/>
    </source>
</evidence>
<name>A0A7W6H4Y1_9HYPH</name>
<dbReference type="InterPro" id="IPR011010">
    <property type="entry name" value="DNA_brk_join_enz"/>
</dbReference>
<dbReference type="AlphaFoldDB" id="A0A7W6H4Y1"/>
<keyword evidence="9" id="KW-1185">Reference proteome</keyword>
<evidence type="ECO:0000256" key="1">
    <source>
        <dbReference type="ARBA" id="ARBA00008857"/>
    </source>
</evidence>
<dbReference type="InterPro" id="IPR044068">
    <property type="entry name" value="CB"/>
</dbReference>
<organism evidence="8 9">
    <name type="scientific">Aureimonas pseudogalii</name>
    <dbReference type="NCBI Taxonomy" id="1744844"/>
    <lineage>
        <taxon>Bacteria</taxon>
        <taxon>Pseudomonadati</taxon>
        <taxon>Pseudomonadota</taxon>
        <taxon>Alphaproteobacteria</taxon>
        <taxon>Hyphomicrobiales</taxon>
        <taxon>Aurantimonadaceae</taxon>
        <taxon>Aureimonas</taxon>
    </lineage>
</organism>
<reference evidence="8 9" key="1">
    <citation type="submission" date="2020-08" db="EMBL/GenBank/DDBJ databases">
        <title>Genomic Encyclopedia of Type Strains, Phase IV (KMG-IV): sequencing the most valuable type-strain genomes for metagenomic binning, comparative biology and taxonomic classification.</title>
        <authorList>
            <person name="Goeker M."/>
        </authorList>
    </citation>
    <scope>NUCLEOTIDE SEQUENCE [LARGE SCALE GENOMIC DNA]</scope>
    <source>
        <strain evidence="8 9">DSM 102238</strain>
    </source>
</reference>
<evidence type="ECO:0000256" key="2">
    <source>
        <dbReference type="ARBA" id="ARBA00022908"/>
    </source>
</evidence>
<dbReference type="PROSITE" id="PS51898">
    <property type="entry name" value="TYR_RECOMBINASE"/>
    <property type="match status" value="1"/>
</dbReference>
<gene>
    <name evidence="8" type="ORF">GGR04_002477</name>
</gene>
<dbReference type="PROSITE" id="PS51900">
    <property type="entry name" value="CB"/>
    <property type="match status" value="1"/>
</dbReference>
<dbReference type="Gene3D" id="1.10.443.10">
    <property type="entry name" value="Intergrase catalytic core"/>
    <property type="match status" value="1"/>
</dbReference>
<proteinExistence type="inferred from homology"/>
<protein>
    <submittedName>
        <fullName evidence="8">Integrase</fullName>
    </submittedName>
</protein>
<dbReference type="GO" id="GO:0003677">
    <property type="term" value="F:DNA binding"/>
    <property type="evidence" value="ECO:0007669"/>
    <property type="project" value="UniProtKB-UniRule"/>
</dbReference>
<dbReference type="Pfam" id="PF00589">
    <property type="entry name" value="Phage_integrase"/>
    <property type="match status" value="1"/>
</dbReference>
<keyword evidence="2" id="KW-0229">DNA integration</keyword>
<keyword evidence="3 5" id="KW-0238">DNA-binding</keyword>
<dbReference type="InterPro" id="IPR010998">
    <property type="entry name" value="Integrase_recombinase_N"/>
</dbReference>
<dbReference type="Pfam" id="PF13356">
    <property type="entry name" value="Arm-DNA-bind_3"/>
    <property type="match status" value="1"/>
</dbReference>
<evidence type="ECO:0000256" key="3">
    <source>
        <dbReference type="ARBA" id="ARBA00023125"/>
    </source>
</evidence>
<dbReference type="Pfam" id="PF22022">
    <property type="entry name" value="Phage_int_M"/>
    <property type="match status" value="1"/>
</dbReference>
<accession>A0A7W6H4Y1</accession>
<dbReference type="PANTHER" id="PTHR30629:SF2">
    <property type="entry name" value="PROPHAGE INTEGRASE INTS-RELATED"/>
    <property type="match status" value="1"/>
</dbReference>
<dbReference type="GO" id="GO:0006310">
    <property type="term" value="P:DNA recombination"/>
    <property type="evidence" value="ECO:0007669"/>
    <property type="project" value="UniProtKB-KW"/>
</dbReference>
<evidence type="ECO:0000256" key="4">
    <source>
        <dbReference type="ARBA" id="ARBA00023172"/>
    </source>
</evidence>
<dbReference type="InterPro" id="IPR038488">
    <property type="entry name" value="Integrase_DNA-bd_sf"/>
</dbReference>
<dbReference type="InterPro" id="IPR002104">
    <property type="entry name" value="Integrase_catalytic"/>
</dbReference>
<dbReference type="InterPro" id="IPR025166">
    <property type="entry name" value="Integrase_DNA_bind_dom"/>
</dbReference>
<dbReference type="InterPro" id="IPR053876">
    <property type="entry name" value="Phage_int_M"/>
</dbReference>
<dbReference type="Gene3D" id="1.10.150.130">
    <property type="match status" value="1"/>
</dbReference>
<dbReference type="Gene3D" id="3.30.160.390">
    <property type="entry name" value="Integrase, DNA-binding domain"/>
    <property type="match status" value="1"/>
</dbReference>
<dbReference type="SUPFAM" id="SSF56349">
    <property type="entry name" value="DNA breaking-rejoining enzymes"/>
    <property type="match status" value="1"/>
</dbReference>
<dbReference type="GO" id="GO:0015074">
    <property type="term" value="P:DNA integration"/>
    <property type="evidence" value="ECO:0007669"/>
    <property type="project" value="UniProtKB-KW"/>
</dbReference>
<keyword evidence="4" id="KW-0233">DNA recombination</keyword>
<evidence type="ECO:0000313" key="9">
    <source>
        <dbReference type="Proteomes" id="UP000542776"/>
    </source>
</evidence>
<sequence>MPKKNLTARFVETVKVEARTDFWDETVRGLVLRVSPTGAKSWTVVYTSEDDGEKRRLTIGQFPAVPLEKARRKALDAVMAIADGNDPSSEKRARKEAMTFADLADLYIERYAKRQKKSWEQDDRLLRVDVLPAIGSKKMAAVTKRDVLDIIEKKAEAGHLTSANRLLAVVRKLGNWAVAEDYLAISPAAGVKPRSKPVSRDRVLAPAEIGKVWNALPGAAVRDITRDCFRLLLLTGQRSGEVSGMRRQEIDVAARTWTIPAERVKNARAHVVPLSASALAIVERRLAAIDDDRAAPLFAHTGEPMPSNALAHACRLKLQVLEDPWTTHDLRRTVATQMAEIGILPHIIEAVLNHVSGFKSGVAGVYNRNAYEPEKRAALDAWALRLGEIVTGRKAAGGGNVVALIRRA</sequence>
<dbReference type="CDD" id="cd00801">
    <property type="entry name" value="INT_P4_C"/>
    <property type="match status" value="1"/>
</dbReference>
<dbReference type="Proteomes" id="UP000542776">
    <property type="component" value="Unassembled WGS sequence"/>
</dbReference>
<dbReference type="InterPro" id="IPR013762">
    <property type="entry name" value="Integrase-like_cat_sf"/>
</dbReference>
<feature type="domain" description="Core-binding (CB)" evidence="7">
    <location>
        <begin position="98"/>
        <end position="178"/>
    </location>
</feature>
<dbReference type="PANTHER" id="PTHR30629">
    <property type="entry name" value="PROPHAGE INTEGRASE"/>
    <property type="match status" value="1"/>
</dbReference>
<comment type="similarity">
    <text evidence="1">Belongs to the 'phage' integrase family.</text>
</comment>
<evidence type="ECO:0000256" key="5">
    <source>
        <dbReference type="PROSITE-ProRule" id="PRU01248"/>
    </source>
</evidence>
<comment type="caution">
    <text evidence="8">The sequence shown here is derived from an EMBL/GenBank/DDBJ whole genome shotgun (WGS) entry which is preliminary data.</text>
</comment>